<dbReference type="GO" id="GO:0006508">
    <property type="term" value="P:proteolysis"/>
    <property type="evidence" value="ECO:0007669"/>
    <property type="project" value="UniProtKB-KW"/>
</dbReference>
<evidence type="ECO:0000313" key="9">
    <source>
        <dbReference type="Proteomes" id="UP001147752"/>
    </source>
</evidence>
<keyword evidence="3" id="KW-0645">Protease</keyword>
<evidence type="ECO:0000259" key="7">
    <source>
        <dbReference type="Pfam" id="PF07687"/>
    </source>
</evidence>
<evidence type="ECO:0000313" key="8">
    <source>
        <dbReference type="EMBL" id="KAJ5375649.1"/>
    </source>
</evidence>
<dbReference type="InterPro" id="IPR011650">
    <property type="entry name" value="Peptidase_M20_dimer"/>
</dbReference>
<dbReference type="PANTHER" id="PTHR43808:SF8">
    <property type="entry name" value="PEPTIDASE M20 DIMERISATION DOMAIN-CONTAINING PROTEIN"/>
    <property type="match status" value="1"/>
</dbReference>
<evidence type="ECO:0000256" key="2">
    <source>
        <dbReference type="ARBA" id="ARBA00006247"/>
    </source>
</evidence>
<dbReference type="OrthoDB" id="10059875at2759"/>
<dbReference type="AlphaFoldDB" id="A0A9W9SEA7"/>
<keyword evidence="9" id="KW-1185">Reference proteome</keyword>
<organism evidence="8 9">
    <name type="scientific">Penicillium concentricum</name>
    <dbReference type="NCBI Taxonomy" id="293559"/>
    <lineage>
        <taxon>Eukaryota</taxon>
        <taxon>Fungi</taxon>
        <taxon>Dikarya</taxon>
        <taxon>Ascomycota</taxon>
        <taxon>Pezizomycotina</taxon>
        <taxon>Eurotiomycetes</taxon>
        <taxon>Eurotiomycetidae</taxon>
        <taxon>Eurotiales</taxon>
        <taxon>Aspergillaceae</taxon>
        <taxon>Penicillium</taxon>
    </lineage>
</organism>
<protein>
    <recommendedName>
        <fullName evidence="7">Peptidase M20 dimerisation domain-containing protein</fullName>
    </recommendedName>
</protein>
<reference evidence="8" key="1">
    <citation type="submission" date="2022-12" db="EMBL/GenBank/DDBJ databases">
        <authorList>
            <person name="Petersen C."/>
        </authorList>
    </citation>
    <scope>NUCLEOTIDE SEQUENCE</scope>
    <source>
        <strain evidence="8">IBT 3081</strain>
    </source>
</reference>
<dbReference type="Gene3D" id="3.40.630.10">
    <property type="entry name" value="Zn peptidases"/>
    <property type="match status" value="1"/>
</dbReference>
<keyword evidence="5" id="KW-0378">Hydrolase</keyword>
<dbReference type="GO" id="GO:0008233">
    <property type="term" value="F:peptidase activity"/>
    <property type="evidence" value="ECO:0007669"/>
    <property type="project" value="UniProtKB-KW"/>
</dbReference>
<dbReference type="EMBL" id="JAPZBT010000002">
    <property type="protein sequence ID" value="KAJ5375649.1"/>
    <property type="molecule type" value="Genomic_DNA"/>
</dbReference>
<comment type="cofactor">
    <cofactor evidence="1">
        <name>Zn(2+)</name>
        <dbReference type="ChEBI" id="CHEBI:29105"/>
    </cofactor>
</comment>
<evidence type="ECO:0000256" key="4">
    <source>
        <dbReference type="ARBA" id="ARBA00022723"/>
    </source>
</evidence>
<dbReference type="SUPFAM" id="SSF55031">
    <property type="entry name" value="Bacterial exopeptidase dimerisation domain"/>
    <property type="match status" value="1"/>
</dbReference>
<keyword evidence="4" id="KW-0479">Metal-binding</keyword>
<comment type="caution">
    <text evidence="8">The sequence shown here is derived from an EMBL/GenBank/DDBJ whole genome shotgun (WGS) entry which is preliminary data.</text>
</comment>
<dbReference type="RefSeq" id="XP_056581635.1">
    <property type="nucleotide sequence ID" value="XM_056725385.1"/>
</dbReference>
<name>A0A9W9SEA7_9EURO</name>
<dbReference type="Gene3D" id="3.30.70.360">
    <property type="match status" value="1"/>
</dbReference>
<gene>
    <name evidence="8" type="ORF">N7517_007655</name>
</gene>
<keyword evidence="6" id="KW-0862">Zinc</keyword>
<dbReference type="SUPFAM" id="SSF53187">
    <property type="entry name" value="Zn-dependent exopeptidases"/>
    <property type="match status" value="1"/>
</dbReference>
<sequence length="250" mass="27206">MEADCVLSPEPGSTEAIKFSPKGYLQLNVNIATRGPISGYPNQSPSAIRIAADIIRDLDELESIPVEVPPSIKVLLEDAEYREWYDGIYGEGSAAVIPAISVNVGTIAGGNSPSVISPDCLFEATVVTPTGMDPEVIFKKAKTIVGRYPEAHIELEGADTGDISTTDREMPVILQNIVTKLGWPKPKLAPDIAISDLQYWRYRGIPGFWYGPDGDNVSAVNEYVEIEQVLHLVRTYVLASAQYLQKNSPS</sequence>
<dbReference type="Proteomes" id="UP001147752">
    <property type="component" value="Unassembled WGS sequence"/>
</dbReference>
<proteinExistence type="inferred from homology"/>
<evidence type="ECO:0000256" key="3">
    <source>
        <dbReference type="ARBA" id="ARBA00022670"/>
    </source>
</evidence>
<evidence type="ECO:0000256" key="1">
    <source>
        <dbReference type="ARBA" id="ARBA00001947"/>
    </source>
</evidence>
<comment type="similarity">
    <text evidence="2">Belongs to the peptidase M20A family.</text>
</comment>
<reference evidence="8" key="2">
    <citation type="journal article" date="2023" name="IMA Fungus">
        <title>Comparative genomic study of the Penicillium genus elucidates a diverse pangenome and 15 lateral gene transfer events.</title>
        <authorList>
            <person name="Petersen C."/>
            <person name="Sorensen T."/>
            <person name="Nielsen M.R."/>
            <person name="Sondergaard T.E."/>
            <person name="Sorensen J.L."/>
            <person name="Fitzpatrick D.A."/>
            <person name="Frisvad J.C."/>
            <person name="Nielsen K.L."/>
        </authorList>
    </citation>
    <scope>NUCLEOTIDE SEQUENCE</scope>
    <source>
        <strain evidence="8">IBT 3081</strain>
    </source>
</reference>
<dbReference type="InterPro" id="IPR036264">
    <property type="entry name" value="Bact_exopeptidase_dim_dom"/>
</dbReference>
<dbReference type="PANTHER" id="PTHR43808">
    <property type="entry name" value="ACETYLORNITHINE DEACETYLASE"/>
    <property type="match status" value="1"/>
</dbReference>
<dbReference type="InterPro" id="IPR050072">
    <property type="entry name" value="Peptidase_M20A"/>
</dbReference>
<dbReference type="Pfam" id="PF07687">
    <property type="entry name" value="M20_dimer"/>
    <property type="match status" value="1"/>
</dbReference>
<dbReference type="GeneID" id="81464568"/>
<feature type="domain" description="Peptidase M20 dimerisation" evidence="7">
    <location>
        <begin position="22"/>
        <end position="147"/>
    </location>
</feature>
<accession>A0A9W9SEA7</accession>
<evidence type="ECO:0000256" key="5">
    <source>
        <dbReference type="ARBA" id="ARBA00022801"/>
    </source>
</evidence>
<evidence type="ECO:0000256" key="6">
    <source>
        <dbReference type="ARBA" id="ARBA00022833"/>
    </source>
</evidence>